<feature type="domain" description="M23ase beta-sheet core" evidence="2">
    <location>
        <begin position="57"/>
        <end position="114"/>
    </location>
</feature>
<dbReference type="EMBL" id="QPIZ01000003">
    <property type="protein sequence ID" value="RCW38586.1"/>
    <property type="molecule type" value="Genomic_DNA"/>
</dbReference>
<reference evidence="3 4" key="1">
    <citation type="submission" date="2018-07" db="EMBL/GenBank/DDBJ databases">
        <title>Freshwater and sediment microbial communities from various areas in North America, analyzing microbe dynamics in response to fracking.</title>
        <authorList>
            <person name="Lamendella R."/>
        </authorList>
    </citation>
    <scope>NUCLEOTIDE SEQUENCE [LARGE SCALE GENOMIC DNA]</scope>
    <source>
        <strain evidence="3 4">160A</strain>
    </source>
</reference>
<dbReference type="Proteomes" id="UP000252733">
    <property type="component" value="Unassembled WGS sequence"/>
</dbReference>
<keyword evidence="1" id="KW-0732">Signal</keyword>
<evidence type="ECO:0000256" key="1">
    <source>
        <dbReference type="ARBA" id="ARBA00022729"/>
    </source>
</evidence>
<dbReference type="SUPFAM" id="SSF51261">
    <property type="entry name" value="Duplicated hybrid motif"/>
    <property type="match status" value="1"/>
</dbReference>
<comment type="caution">
    <text evidence="3">The sequence shown here is derived from an EMBL/GenBank/DDBJ whole genome shotgun (WGS) entry which is preliminary data.</text>
</comment>
<name>A0A2T0XM26_9BACT</name>
<dbReference type="PANTHER" id="PTHR21666">
    <property type="entry name" value="PEPTIDASE-RELATED"/>
    <property type="match status" value="1"/>
</dbReference>
<dbReference type="InterPro" id="IPR011055">
    <property type="entry name" value="Dup_hybrid_motif"/>
</dbReference>
<organism evidence="3 4">
    <name type="scientific">Marinilabilia salmonicolor</name>
    <dbReference type="NCBI Taxonomy" id="989"/>
    <lineage>
        <taxon>Bacteria</taxon>
        <taxon>Pseudomonadati</taxon>
        <taxon>Bacteroidota</taxon>
        <taxon>Bacteroidia</taxon>
        <taxon>Marinilabiliales</taxon>
        <taxon>Marinilabiliaceae</taxon>
        <taxon>Marinilabilia</taxon>
    </lineage>
</organism>
<dbReference type="AlphaFoldDB" id="A0A2T0XM26"/>
<dbReference type="CDD" id="cd12797">
    <property type="entry name" value="M23_peptidase"/>
    <property type="match status" value="1"/>
</dbReference>
<dbReference type="PANTHER" id="PTHR21666:SF289">
    <property type="entry name" value="L-ALA--D-GLU ENDOPEPTIDASE"/>
    <property type="match status" value="1"/>
</dbReference>
<feature type="domain" description="M23ase beta-sheet core" evidence="2">
    <location>
        <begin position="143"/>
        <end position="179"/>
    </location>
</feature>
<dbReference type="InterPro" id="IPR050570">
    <property type="entry name" value="Cell_wall_metabolism_enzyme"/>
</dbReference>
<gene>
    <name evidence="3" type="ORF">DFO77_10351</name>
</gene>
<dbReference type="Pfam" id="PF01551">
    <property type="entry name" value="Peptidase_M23"/>
    <property type="match status" value="2"/>
</dbReference>
<dbReference type="Gene3D" id="2.70.70.10">
    <property type="entry name" value="Glucose Permease (Domain IIA)"/>
    <property type="match status" value="1"/>
</dbReference>
<keyword evidence="4" id="KW-1185">Reference proteome</keyword>
<dbReference type="InterPro" id="IPR016047">
    <property type="entry name" value="M23ase_b-sheet_dom"/>
</dbReference>
<dbReference type="GO" id="GO:0004222">
    <property type="term" value="F:metalloendopeptidase activity"/>
    <property type="evidence" value="ECO:0007669"/>
    <property type="project" value="TreeGrafter"/>
</dbReference>
<evidence type="ECO:0000313" key="4">
    <source>
        <dbReference type="Proteomes" id="UP000252733"/>
    </source>
</evidence>
<proteinExistence type="predicted"/>
<sequence length="577" mass="63847">MNRMLKQYIFSIQLFILLLIAGLAGAQSINGEWNYRFPLEIKPKVSGSFGEIRSNHFHSGLDITTYGKTGLPVFAADDGYVSRIAVSSGGFGKALYIDHPSGYTTVYAHLESFSPVLDSLVLALQYQEESFDINEYLKSGEFTVERGDVVAYSGNSGSSGGPHLHFEVRITEGQKPVDPLAFPTPVKDNVRPHIAGVKIYPLDPGATINGEKEPVYYPAVFYDGAFHLKHSPDIKATGTIGVGIEVLDYYTGSWRKCGVHSIGLKVNEDLAFSSVMDGFFFHDTRFVNSHIDYSDKMTSGRTIQKSFVDPYNQIDLYEFNAQRGKIDLEPGKDFQFDYLVKDISGNSSSLRFSVEGDQFLASGTGAEASPVFIDAGAPFSYEEANHSVSMEKGTFYEDVRGAIGVRESFISESGTVFSIFDKTIPVHNGFEIRFPLPDSIETKGLCGAVLDGNLKPQYAGGSVDGSEFVINSRLCGDFLLVRDSVAPLLYLKNPPVDNNYSNRDKMVVRMEDDFSGVTQFAGYINDQWALFEYDAKNNELICVFDRVPFLERGVHQLKIEVTDNAGNEELLETGFTY</sequence>
<dbReference type="STRING" id="1168289.GCA_000259075_00984"/>
<evidence type="ECO:0000313" key="3">
    <source>
        <dbReference type="EMBL" id="RCW38586.1"/>
    </source>
</evidence>
<accession>A0A2T0XM26</accession>
<evidence type="ECO:0000259" key="2">
    <source>
        <dbReference type="Pfam" id="PF01551"/>
    </source>
</evidence>
<protein>
    <submittedName>
        <fullName evidence="3">Peptidase M23-like protein</fullName>
    </submittedName>
</protein>